<reference evidence="5 6" key="1">
    <citation type="submission" date="2013-06" db="EMBL/GenBank/DDBJ databases">
        <title>Whole genome shotgun sequence of Bacillus selenatarsenatis SF-1.</title>
        <authorList>
            <person name="Kuroda M."/>
            <person name="Sei K."/>
            <person name="Yamashita M."/>
            <person name="Ike M."/>
        </authorList>
    </citation>
    <scope>NUCLEOTIDE SEQUENCE [LARGE SCALE GENOMIC DNA]</scope>
    <source>
        <strain evidence="5 6">SF-1</strain>
    </source>
</reference>
<dbReference type="InterPro" id="IPR029044">
    <property type="entry name" value="Nucleotide-diphossugar_trans"/>
</dbReference>
<dbReference type="PANTHER" id="PTHR43630:SF1">
    <property type="entry name" value="POLY-BETA-1,6-N-ACETYL-D-GLUCOSAMINE SYNTHASE"/>
    <property type="match status" value="1"/>
</dbReference>
<dbReference type="OrthoDB" id="9766299at2"/>
<keyword evidence="4" id="KW-0472">Membrane</keyword>
<name>A0A0A8X1K2_MESS1</name>
<dbReference type="RefSeq" id="WP_052442021.1">
    <property type="nucleotide sequence ID" value="NZ_BASE01000004.1"/>
</dbReference>
<feature type="transmembrane region" description="Helical" evidence="4">
    <location>
        <begin position="347"/>
        <end position="366"/>
    </location>
</feature>
<keyword evidence="6" id="KW-1185">Reference proteome</keyword>
<dbReference type="CDD" id="cd06439">
    <property type="entry name" value="CESA_like_1"/>
    <property type="match status" value="1"/>
</dbReference>
<dbReference type="EMBL" id="BASE01000004">
    <property type="protein sequence ID" value="GAM12011.1"/>
    <property type="molecule type" value="Genomic_DNA"/>
</dbReference>
<evidence type="ECO:0000256" key="1">
    <source>
        <dbReference type="ARBA" id="ARBA00006739"/>
    </source>
</evidence>
<dbReference type="SUPFAM" id="SSF53448">
    <property type="entry name" value="Nucleotide-diphospho-sugar transferases"/>
    <property type="match status" value="1"/>
</dbReference>
<keyword evidence="4" id="KW-1133">Transmembrane helix</keyword>
<proteinExistence type="inferred from homology"/>
<sequence length="379" mass="43723">MMVLQVAFWFLIFLIVYIYFGYPVLLKIISSFKKVPSNEGQTFKPKVTFFIAAYNEEKVIGEKLQNAVGLNYPRELLEIIVVSDDSSDRTNEIVEEYSTKYPFITLNVVKGRKGKTEALNKSVPLAKGDVLVFSDANSMYEKDALLYLVKHFSEPSIGGVCGELKLLNSTNSSIGESEGAYWKYEKLLKTLETQTGTSIVANGSIYAIRRELFKEMNPNVGDDMQNPLIIISQGKRFVYEPNAITKEETSTKEKEEFGRKVRIVTRSFTGIMAYKKVLNPFKNFDFFYKYMSHKFLRWLVPYYMIAVFIMNLFLLEHELYKWVFAAQLLFYGLAVLGIWVKHKITYIPYYFCLVNYAALLGTMRAMTGKRQATWKPTSR</sequence>
<evidence type="ECO:0000256" key="4">
    <source>
        <dbReference type="SAM" id="Phobius"/>
    </source>
</evidence>
<keyword evidence="3 5" id="KW-0808">Transferase</keyword>
<dbReference type="Pfam" id="PF13641">
    <property type="entry name" value="Glyco_tranf_2_3"/>
    <property type="match status" value="1"/>
</dbReference>
<comment type="caution">
    <text evidence="5">The sequence shown here is derived from an EMBL/GenBank/DDBJ whole genome shotgun (WGS) entry which is preliminary data.</text>
</comment>
<feature type="transmembrane region" description="Helical" evidence="4">
    <location>
        <begin position="295"/>
        <end position="314"/>
    </location>
</feature>
<evidence type="ECO:0000313" key="6">
    <source>
        <dbReference type="Proteomes" id="UP000031014"/>
    </source>
</evidence>
<protein>
    <submittedName>
        <fullName evidence="5">Glycosyl transferase, group 2 family protein</fullName>
    </submittedName>
</protein>
<accession>A0A0A8X1K2</accession>
<dbReference type="PANTHER" id="PTHR43630">
    <property type="entry name" value="POLY-BETA-1,6-N-ACETYL-D-GLUCOSAMINE SYNTHASE"/>
    <property type="match status" value="1"/>
</dbReference>
<keyword evidence="2" id="KW-0328">Glycosyltransferase</keyword>
<evidence type="ECO:0000256" key="3">
    <source>
        <dbReference type="ARBA" id="ARBA00022679"/>
    </source>
</evidence>
<evidence type="ECO:0000313" key="5">
    <source>
        <dbReference type="EMBL" id="GAM12011.1"/>
    </source>
</evidence>
<organism evidence="5 6">
    <name type="scientific">Mesobacillus selenatarsenatis (strain DSM 18680 / JCM 14380 / FERM P-15431 / SF-1)</name>
    <dbReference type="NCBI Taxonomy" id="1321606"/>
    <lineage>
        <taxon>Bacteria</taxon>
        <taxon>Bacillati</taxon>
        <taxon>Bacillota</taxon>
        <taxon>Bacilli</taxon>
        <taxon>Bacillales</taxon>
        <taxon>Bacillaceae</taxon>
        <taxon>Mesobacillus</taxon>
    </lineage>
</organism>
<dbReference type="Gene3D" id="3.90.550.10">
    <property type="entry name" value="Spore Coat Polysaccharide Biosynthesis Protein SpsA, Chain A"/>
    <property type="match status" value="1"/>
</dbReference>
<keyword evidence="4" id="KW-0812">Transmembrane</keyword>
<dbReference type="GO" id="GO:0016757">
    <property type="term" value="F:glycosyltransferase activity"/>
    <property type="evidence" value="ECO:0007669"/>
    <property type="project" value="UniProtKB-KW"/>
</dbReference>
<dbReference type="Proteomes" id="UP000031014">
    <property type="component" value="Unassembled WGS sequence"/>
</dbReference>
<feature type="transmembrane region" description="Helical" evidence="4">
    <location>
        <begin position="6"/>
        <end position="25"/>
    </location>
</feature>
<feature type="transmembrane region" description="Helical" evidence="4">
    <location>
        <begin position="320"/>
        <end position="340"/>
    </location>
</feature>
<gene>
    <name evidence="5" type="ORF">SAMD00020551_0130</name>
</gene>
<evidence type="ECO:0000256" key="2">
    <source>
        <dbReference type="ARBA" id="ARBA00022676"/>
    </source>
</evidence>
<comment type="similarity">
    <text evidence="1">Belongs to the glycosyltransferase 2 family.</text>
</comment>
<dbReference type="STRING" id="1321606.SAMD00020551_0130"/>
<dbReference type="AlphaFoldDB" id="A0A0A8X1K2"/>